<accession>A0A914EKC0</accession>
<sequence length="369" mass="43052">MTIVKIRSPKEMLKGKLNKIGFRDHELFVSPTRDDVIEIWSVHCLIPNSWQCLCRIAFVEIPYVKYAMNISGDKIYVLIIGMKDPGDVFRVWLFEVSSLDGTYNSYTLDEDSFQAFDEVYLDNIYIGCGQNTLYMYDRSLVMGEIPFYNFILHEEINTFSIERKPIRVPKEERQWTRFPIVLDGDKRTVLKLSDTNEVFVYDGSIDTWTRIFANEESDLKLEEMRSARGISETYGPRGHRFSAIESPLTVYADHGCCIFKVHNRGLHSFYDFSINFNNRTYKLLKVSAVRLGPLVEQRNYMLCTPTKLAFICPDLVAFVPIQLPTLRELSFWKIQENYAKQDKNGIWVGGRSEQQIRDLCNLKHHNRIV</sequence>
<keyword evidence="1" id="KW-1185">Reference proteome</keyword>
<name>A0A914EKC0_9BILA</name>
<organism evidence="1 2">
    <name type="scientific">Acrobeloides nanus</name>
    <dbReference type="NCBI Taxonomy" id="290746"/>
    <lineage>
        <taxon>Eukaryota</taxon>
        <taxon>Metazoa</taxon>
        <taxon>Ecdysozoa</taxon>
        <taxon>Nematoda</taxon>
        <taxon>Chromadorea</taxon>
        <taxon>Rhabditida</taxon>
        <taxon>Tylenchina</taxon>
        <taxon>Cephalobomorpha</taxon>
        <taxon>Cephaloboidea</taxon>
        <taxon>Cephalobidae</taxon>
        <taxon>Acrobeloides</taxon>
    </lineage>
</organism>
<reference evidence="2" key="1">
    <citation type="submission" date="2022-11" db="UniProtKB">
        <authorList>
            <consortium name="WormBaseParasite"/>
        </authorList>
    </citation>
    <scope>IDENTIFICATION</scope>
</reference>
<evidence type="ECO:0000313" key="1">
    <source>
        <dbReference type="Proteomes" id="UP000887540"/>
    </source>
</evidence>
<protein>
    <submittedName>
        <fullName evidence="2">F-box associated domain-containing protein</fullName>
    </submittedName>
</protein>
<dbReference type="WBParaSite" id="ACRNAN_scaffold8769.g17882.t1">
    <property type="protein sequence ID" value="ACRNAN_scaffold8769.g17882.t1"/>
    <property type="gene ID" value="ACRNAN_scaffold8769.g17882"/>
</dbReference>
<proteinExistence type="predicted"/>
<dbReference type="Proteomes" id="UP000887540">
    <property type="component" value="Unplaced"/>
</dbReference>
<evidence type="ECO:0000313" key="2">
    <source>
        <dbReference type="WBParaSite" id="ACRNAN_scaffold8769.g17882.t1"/>
    </source>
</evidence>
<dbReference type="AlphaFoldDB" id="A0A914EKC0"/>